<gene>
    <name evidence="1" type="ORF">SNAT2548_LOCUS17779</name>
</gene>
<dbReference type="AlphaFoldDB" id="A0A812P728"/>
<evidence type="ECO:0000313" key="2">
    <source>
        <dbReference type="Proteomes" id="UP000604046"/>
    </source>
</evidence>
<proteinExistence type="predicted"/>
<accession>A0A812P728</accession>
<name>A0A812P728_9DINO</name>
<evidence type="ECO:0000313" key="1">
    <source>
        <dbReference type="EMBL" id="CAE7339815.1"/>
    </source>
</evidence>
<sequence length="137" mass="14814">MVHPEGHCSYGPCGRICLYGVLRSNGGRSPTGLLLVWGARLPPTVQHVFLGIATDVPFIQCAAASDVEGVRVRNRHQLHLGEGPRNLGGRCCLCCIFSGCQCAEVRKGLSKKHAQKHARSNVGNLRRCGRHGFAASW</sequence>
<organism evidence="1 2">
    <name type="scientific">Symbiodinium natans</name>
    <dbReference type="NCBI Taxonomy" id="878477"/>
    <lineage>
        <taxon>Eukaryota</taxon>
        <taxon>Sar</taxon>
        <taxon>Alveolata</taxon>
        <taxon>Dinophyceae</taxon>
        <taxon>Suessiales</taxon>
        <taxon>Symbiodiniaceae</taxon>
        <taxon>Symbiodinium</taxon>
    </lineage>
</organism>
<keyword evidence="2" id="KW-1185">Reference proteome</keyword>
<dbReference type="EMBL" id="CAJNDS010002124">
    <property type="protein sequence ID" value="CAE7339815.1"/>
    <property type="molecule type" value="Genomic_DNA"/>
</dbReference>
<dbReference type="Proteomes" id="UP000604046">
    <property type="component" value="Unassembled WGS sequence"/>
</dbReference>
<comment type="caution">
    <text evidence="1">The sequence shown here is derived from an EMBL/GenBank/DDBJ whole genome shotgun (WGS) entry which is preliminary data.</text>
</comment>
<protein>
    <submittedName>
        <fullName evidence="1">Uncharacterized protein</fullName>
    </submittedName>
</protein>
<reference evidence="1" key="1">
    <citation type="submission" date="2021-02" db="EMBL/GenBank/DDBJ databases">
        <authorList>
            <person name="Dougan E. K."/>
            <person name="Rhodes N."/>
            <person name="Thang M."/>
            <person name="Chan C."/>
        </authorList>
    </citation>
    <scope>NUCLEOTIDE SEQUENCE</scope>
</reference>